<sequence>MTDLSIHQTLSGPLPFSDARTAKSWLQLLPLINTPVAHAELSDAISQLATSGIAPYETLKILELLREPLHVVQGALAERFLGRALPLGPDEAQARDATVALWTRLADLYGTGLDAALAGDAESAPHAALLAQRRMRYLALAARESLLSYRPIPADLWQQLFDSYQLIEANGLAEKSAKDSLLKVAGVATPQHAFVHLLLLAASSPFHFTGRQIRWLDEHLPSLAQRTPLEREAAALPGRGSLQIDFAQPGAPRRVEPRLFGETVRELDTLQLAQALSRRIKLLRQGENPEKLGLGNQFAAAQVETLLVELYRTWCEQPSERALPRHDSRRELEAVFGLPRQHALLGHERFALPDDGPAPLGSQDLVRLQLFGQSAATATAGATGPNTVTPQPGERWQVRNESAQGLRLSRSSDAGGRIALQQLLSVQLEGNHYLGVVRWLQENEGSVEVGVRLMPGLPAAAAIRPVELAYSDRRGWIECLSLPAVAALRAPLSLIMPVGWYRRGRLIEWWDGSTLKKMRVEALLERGVDFERMHVVPAGQQRR</sequence>
<evidence type="ECO:0008006" key="3">
    <source>
        <dbReference type="Google" id="ProtNLM"/>
    </source>
</evidence>
<dbReference type="RefSeq" id="WP_203540081.1">
    <property type="nucleotide sequence ID" value="NZ_JAESND010000017.1"/>
</dbReference>
<proteinExistence type="predicted"/>
<gene>
    <name evidence="1" type="ORF">JMJ54_18855</name>
</gene>
<reference evidence="1 2" key="1">
    <citation type="submission" date="2021-01" db="EMBL/GenBank/DDBJ databases">
        <title>Draft Genome Sequence and Polyhydroxyalkanoate Biosynthetic Potential of Jeongeupia naejangsanensis Type Strain DSM 24253.</title>
        <authorList>
            <person name="Turrini P."/>
            <person name="Artuso I."/>
            <person name="Lugli G.A."/>
            <person name="Frangipani E."/>
            <person name="Ventura M."/>
            <person name="Visca P."/>
        </authorList>
    </citation>
    <scope>NUCLEOTIDE SEQUENCE [LARGE SCALE GENOMIC DNA]</scope>
    <source>
        <strain evidence="1 2">DSM 24253</strain>
    </source>
</reference>
<evidence type="ECO:0000313" key="1">
    <source>
        <dbReference type="EMBL" id="MBM3117900.1"/>
    </source>
</evidence>
<accession>A0ABS2BQI0</accession>
<name>A0ABS2BQI0_9NEIS</name>
<organism evidence="1 2">
    <name type="scientific">Jeongeupia naejangsanensis</name>
    <dbReference type="NCBI Taxonomy" id="613195"/>
    <lineage>
        <taxon>Bacteria</taxon>
        <taxon>Pseudomonadati</taxon>
        <taxon>Pseudomonadota</taxon>
        <taxon>Betaproteobacteria</taxon>
        <taxon>Neisseriales</taxon>
        <taxon>Chitinibacteraceae</taxon>
        <taxon>Jeongeupia</taxon>
    </lineage>
</organism>
<keyword evidence="2" id="KW-1185">Reference proteome</keyword>
<protein>
    <recommendedName>
        <fullName evidence="3">Molecular chaperone</fullName>
    </recommendedName>
</protein>
<evidence type="ECO:0000313" key="2">
    <source>
        <dbReference type="Proteomes" id="UP000809431"/>
    </source>
</evidence>
<dbReference type="Proteomes" id="UP000809431">
    <property type="component" value="Unassembled WGS sequence"/>
</dbReference>
<comment type="caution">
    <text evidence="1">The sequence shown here is derived from an EMBL/GenBank/DDBJ whole genome shotgun (WGS) entry which is preliminary data.</text>
</comment>
<dbReference type="EMBL" id="JAESND010000017">
    <property type="protein sequence ID" value="MBM3117900.1"/>
    <property type="molecule type" value="Genomic_DNA"/>
</dbReference>